<dbReference type="EMBL" id="JACOQI010000005">
    <property type="protein sequence ID" value="MBC5770071.1"/>
    <property type="molecule type" value="Genomic_DNA"/>
</dbReference>
<reference evidence="1" key="1">
    <citation type="submission" date="2020-08" db="EMBL/GenBank/DDBJ databases">
        <title>Genome public.</title>
        <authorList>
            <person name="Liu C."/>
            <person name="Sun Q."/>
        </authorList>
    </citation>
    <scope>NUCLEOTIDE SEQUENCE</scope>
    <source>
        <strain evidence="1">BX15</strain>
    </source>
</reference>
<name>A0A923MHE1_9FIRM</name>
<evidence type="ECO:0000313" key="1">
    <source>
        <dbReference type="EMBL" id="MBC5770071.1"/>
    </source>
</evidence>
<evidence type="ECO:0000313" key="2">
    <source>
        <dbReference type="Proteomes" id="UP000620327"/>
    </source>
</evidence>
<gene>
    <name evidence="1" type="ORF">H8Z83_06980</name>
</gene>
<dbReference type="Proteomes" id="UP000620327">
    <property type="component" value="Unassembled WGS sequence"/>
</dbReference>
<dbReference type="Pfam" id="PF18954">
    <property type="entry name" value="DUF5697"/>
    <property type="match status" value="1"/>
</dbReference>
<organism evidence="1 2">
    <name type="scientific">Dysosmobacter segnis</name>
    <dbReference type="NCBI Taxonomy" id="2763042"/>
    <lineage>
        <taxon>Bacteria</taxon>
        <taxon>Bacillati</taxon>
        <taxon>Bacillota</taxon>
        <taxon>Clostridia</taxon>
        <taxon>Eubacteriales</taxon>
        <taxon>Oscillospiraceae</taxon>
        <taxon>Dysosmobacter</taxon>
    </lineage>
</organism>
<dbReference type="InterPro" id="IPR043752">
    <property type="entry name" value="DUF5697"/>
</dbReference>
<dbReference type="RefSeq" id="WP_108979817.1">
    <property type="nucleotide sequence ID" value="NZ_JACOQI010000005.1"/>
</dbReference>
<proteinExistence type="predicted"/>
<protein>
    <submittedName>
        <fullName evidence="1">Uncharacterized protein</fullName>
    </submittedName>
</protein>
<keyword evidence="2" id="KW-1185">Reference proteome</keyword>
<sequence length="176" mass="19837">MKFAYAARDREVAFIIRLLTIFGVVEQRQMRLLFNHLSNRSYGQILARLRREGLAYFSPDGQFLATSRYSLDHGKTLESVMVFWAFIKMRDNVLDFCASDPPAILSFSSAAKDYDLIPGSKQNIPAINAARTVVAEATVRLIVVDDLSTLDEVEPRLVNDYGILVGPNGVEQIYKM</sequence>
<dbReference type="AlphaFoldDB" id="A0A923MHE1"/>
<comment type="caution">
    <text evidence="1">The sequence shown here is derived from an EMBL/GenBank/DDBJ whole genome shotgun (WGS) entry which is preliminary data.</text>
</comment>
<accession>A0A923MHE1</accession>